<evidence type="ECO:0000313" key="2">
    <source>
        <dbReference type="EMBL" id="WNC68811.1"/>
    </source>
</evidence>
<dbReference type="Proteomes" id="UP001248581">
    <property type="component" value="Chromosome"/>
</dbReference>
<feature type="signal peptide" evidence="1">
    <location>
        <begin position="1"/>
        <end position="24"/>
    </location>
</feature>
<evidence type="ECO:0000313" key="3">
    <source>
        <dbReference type="Proteomes" id="UP001248581"/>
    </source>
</evidence>
<keyword evidence="1" id="KW-0732">Signal</keyword>
<evidence type="ECO:0000256" key="1">
    <source>
        <dbReference type="SAM" id="SignalP"/>
    </source>
</evidence>
<reference evidence="3" key="1">
    <citation type="submission" date="2023-09" db="EMBL/GenBank/DDBJ databases">
        <authorList>
            <person name="Li S."/>
            <person name="Li X."/>
            <person name="Zhang C."/>
            <person name="Zhao Z."/>
        </authorList>
    </citation>
    <scope>NUCLEOTIDE SEQUENCE [LARGE SCALE GENOMIC DNA]</scope>
    <source>
        <strain evidence="3">SQ345</strain>
    </source>
</reference>
<name>A0ABY9TK50_9GAMM</name>
<dbReference type="EMBL" id="CP134146">
    <property type="protein sequence ID" value="WNC68811.1"/>
    <property type="molecule type" value="Genomic_DNA"/>
</dbReference>
<protein>
    <recommendedName>
        <fullName evidence="4">PepSY domain-containing protein</fullName>
    </recommendedName>
</protein>
<feature type="chain" id="PRO_5045662836" description="PepSY domain-containing protein" evidence="1">
    <location>
        <begin position="25"/>
        <end position="82"/>
    </location>
</feature>
<keyword evidence="3" id="KW-1185">Reference proteome</keyword>
<gene>
    <name evidence="2" type="ORF">RI845_01355</name>
</gene>
<evidence type="ECO:0008006" key="4">
    <source>
        <dbReference type="Google" id="ProtNLM"/>
    </source>
</evidence>
<proteinExistence type="predicted"/>
<dbReference type="RefSeq" id="WP_348387965.1">
    <property type="nucleotide sequence ID" value="NZ_CP134146.1"/>
</dbReference>
<organism evidence="2 3">
    <name type="scientific">Thalassotalea nanhaiensis</name>
    <dbReference type="NCBI Taxonomy" id="3065648"/>
    <lineage>
        <taxon>Bacteria</taxon>
        <taxon>Pseudomonadati</taxon>
        <taxon>Pseudomonadota</taxon>
        <taxon>Gammaproteobacteria</taxon>
        <taxon>Alteromonadales</taxon>
        <taxon>Colwelliaceae</taxon>
        <taxon>Thalassotalea</taxon>
    </lineage>
</organism>
<sequence>MRHKSIKTLGVLIAFFTAAFSVNAAELTHGEAQAAIRSADFACNHVINLKSSGDNTWMVKCNSGIFSITRDKNGKFTVSQVE</sequence>
<accession>A0ABY9TK50</accession>